<dbReference type="PANTHER" id="PTHR33802">
    <property type="entry name" value="SI:CH211-161H7.5-RELATED"/>
    <property type="match status" value="1"/>
</dbReference>
<feature type="transmembrane region" description="Helical" evidence="1">
    <location>
        <begin position="290"/>
        <end position="311"/>
    </location>
</feature>
<keyword evidence="1" id="KW-0812">Transmembrane</keyword>
<evidence type="ECO:0000256" key="1">
    <source>
        <dbReference type="SAM" id="Phobius"/>
    </source>
</evidence>
<gene>
    <name evidence="3" type="ORF">EDS130_LOCUS26421</name>
    <name evidence="2" type="ORF">XAT740_LOCUS17354</name>
</gene>
<protein>
    <submittedName>
        <fullName evidence="2">Uncharacterized protein</fullName>
    </submittedName>
</protein>
<reference evidence="2" key="1">
    <citation type="submission" date="2021-02" db="EMBL/GenBank/DDBJ databases">
        <authorList>
            <person name="Nowell W R."/>
        </authorList>
    </citation>
    <scope>NUCLEOTIDE SEQUENCE</scope>
</reference>
<dbReference type="Proteomes" id="UP000663828">
    <property type="component" value="Unassembled WGS sequence"/>
</dbReference>
<feature type="transmembrane region" description="Helical" evidence="1">
    <location>
        <begin position="229"/>
        <end position="247"/>
    </location>
</feature>
<dbReference type="EMBL" id="CAJNOJ010000160">
    <property type="protein sequence ID" value="CAF1221090.1"/>
    <property type="molecule type" value="Genomic_DNA"/>
</dbReference>
<feature type="transmembrane region" description="Helical" evidence="1">
    <location>
        <begin position="190"/>
        <end position="209"/>
    </location>
</feature>
<keyword evidence="1" id="KW-0472">Membrane</keyword>
<accession>A0A814MM31</accession>
<evidence type="ECO:0000313" key="4">
    <source>
        <dbReference type="Proteomes" id="UP000663828"/>
    </source>
</evidence>
<feature type="transmembrane region" description="Helical" evidence="1">
    <location>
        <begin position="117"/>
        <end position="138"/>
    </location>
</feature>
<organism evidence="2 4">
    <name type="scientific">Adineta ricciae</name>
    <name type="common">Rotifer</name>
    <dbReference type="NCBI Taxonomy" id="249248"/>
    <lineage>
        <taxon>Eukaryota</taxon>
        <taxon>Metazoa</taxon>
        <taxon>Spiralia</taxon>
        <taxon>Gnathifera</taxon>
        <taxon>Rotifera</taxon>
        <taxon>Eurotatoria</taxon>
        <taxon>Bdelloidea</taxon>
        <taxon>Adinetida</taxon>
        <taxon>Adinetidae</taxon>
        <taxon>Adineta</taxon>
    </lineage>
</organism>
<dbReference type="Proteomes" id="UP000663852">
    <property type="component" value="Unassembled WGS sequence"/>
</dbReference>
<dbReference type="OrthoDB" id="5586934at2759"/>
<dbReference type="AlphaFoldDB" id="A0A814MM31"/>
<evidence type="ECO:0000313" key="3">
    <source>
        <dbReference type="EMBL" id="CAF1221090.1"/>
    </source>
</evidence>
<feature type="transmembrane region" description="Helical" evidence="1">
    <location>
        <begin position="76"/>
        <end position="96"/>
    </location>
</feature>
<sequence length="324" mass="37851">MADSSDPNRDNLIMEEFQTKHYFRHSWWRILLIVTAFLSFILTCIFNGLASRGPNGVFTRQTGRVSDENPTEFTPAGWTFSIWGIIYFWQAAWLIYAISRIPRKSNINYLYIHPNTLHFTVFIIYIINMTLNIIWLVVWDRGYFGWSFFILLSMFITIIVPMAITHILLERNRQTYVNSNRTLDIWFVRIFVHNGLAIYGTWLYLATLLNLTVWISQIYNKNASSVTDASTAALSLVLIAIFVYYICENIIFYSSMAYTFLPWFVLIFALTGIISKNAQRSDVSHRNKTFAIALLIICCILFFVRSILFIVRYVKKQIPTVQDP</sequence>
<evidence type="ECO:0000313" key="2">
    <source>
        <dbReference type="EMBL" id="CAF1081651.1"/>
    </source>
</evidence>
<dbReference type="PANTHER" id="PTHR33802:SF1">
    <property type="entry name" value="XK-RELATED PROTEIN"/>
    <property type="match status" value="1"/>
</dbReference>
<comment type="caution">
    <text evidence="2">The sequence shown here is derived from an EMBL/GenBank/DDBJ whole genome shotgun (WGS) entry which is preliminary data.</text>
</comment>
<name>A0A814MM31_ADIRI</name>
<keyword evidence="1" id="KW-1133">Transmembrane helix</keyword>
<proteinExistence type="predicted"/>
<keyword evidence="4" id="KW-1185">Reference proteome</keyword>
<feature type="transmembrane region" description="Helical" evidence="1">
    <location>
        <begin position="144"/>
        <end position="169"/>
    </location>
</feature>
<feature type="transmembrane region" description="Helical" evidence="1">
    <location>
        <begin position="30"/>
        <end position="50"/>
    </location>
</feature>
<dbReference type="EMBL" id="CAJNOR010001130">
    <property type="protein sequence ID" value="CAF1081651.1"/>
    <property type="molecule type" value="Genomic_DNA"/>
</dbReference>
<feature type="transmembrane region" description="Helical" evidence="1">
    <location>
        <begin position="259"/>
        <end position="278"/>
    </location>
</feature>